<evidence type="ECO:0000313" key="1">
    <source>
        <dbReference type="EMBL" id="KAG5442915.1"/>
    </source>
</evidence>
<name>A0A3R7CFI8_CLOSI</name>
<sequence>MSNRKRSIMLHPVVIRFSTYIGMTRQTRNSAFSTATWNIKIKKAFSCNILSVPNCHVTRRLHEGWDTARLPKPRQGKSRGRGRVRTTDLSVTVINSFGKRFIYWGARWLKWLEREFTDRKVRGSNPTSVPRLPLFRLGKPGGILWVPWQLSTGRVLRLNDLFIFSVIVEILMM</sequence>
<gene>
    <name evidence="1" type="ORF">CSKR_107403</name>
</gene>
<dbReference type="EMBL" id="NIRI02000056">
    <property type="protein sequence ID" value="KAG5442915.1"/>
    <property type="molecule type" value="Genomic_DNA"/>
</dbReference>
<protein>
    <submittedName>
        <fullName evidence="1">Uncharacterized protein</fullName>
    </submittedName>
</protein>
<accession>A0A3R7CFI8</accession>
<reference evidence="1 2" key="2">
    <citation type="journal article" date="2021" name="Genomics">
        <title>High-quality reference genome for Clonorchis sinensis.</title>
        <authorList>
            <person name="Young N.D."/>
            <person name="Stroehlein A.J."/>
            <person name="Kinkar L."/>
            <person name="Wang T."/>
            <person name="Sohn W.M."/>
            <person name="Chang B.C.H."/>
            <person name="Kaur P."/>
            <person name="Weisz D."/>
            <person name="Dudchenko O."/>
            <person name="Aiden E.L."/>
            <person name="Korhonen P.K."/>
            <person name="Gasser R.B."/>
        </authorList>
    </citation>
    <scope>NUCLEOTIDE SEQUENCE [LARGE SCALE GENOMIC DNA]</scope>
    <source>
        <strain evidence="1">Cs-k2</strain>
    </source>
</reference>
<reference evidence="1 2" key="1">
    <citation type="journal article" date="2018" name="Biotechnol. Adv.">
        <title>Improved genomic resources and new bioinformatic workflow for the carcinogenic parasite Clonorchis sinensis: Biotechnological implications.</title>
        <authorList>
            <person name="Wang D."/>
            <person name="Korhonen P.K."/>
            <person name="Gasser R.B."/>
            <person name="Young N.D."/>
        </authorList>
    </citation>
    <scope>NUCLEOTIDE SEQUENCE [LARGE SCALE GENOMIC DNA]</scope>
    <source>
        <strain evidence="1">Cs-k2</strain>
    </source>
</reference>
<dbReference type="InParanoid" id="A0A3R7CFI8"/>
<comment type="caution">
    <text evidence="1">The sequence shown here is derived from an EMBL/GenBank/DDBJ whole genome shotgun (WGS) entry which is preliminary data.</text>
</comment>
<dbReference type="AlphaFoldDB" id="A0A3R7CFI8"/>
<evidence type="ECO:0000313" key="2">
    <source>
        <dbReference type="Proteomes" id="UP000286415"/>
    </source>
</evidence>
<keyword evidence="2" id="KW-1185">Reference proteome</keyword>
<dbReference type="OrthoDB" id="446168at2759"/>
<dbReference type="Proteomes" id="UP000286415">
    <property type="component" value="Unassembled WGS sequence"/>
</dbReference>
<organism evidence="1 2">
    <name type="scientific">Clonorchis sinensis</name>
    <name type="common">Chinese liver fluke</name>
    <dbReference type="NCBI Taxonomy" id="79923"/>
    <lineage>
        <taxon>Eukaryota</taxon>
        <taxon>Metazoa</taxon>
        <taxon>Spiralia</taxon>
        <taxon>Lophotrochozoa</taxon>
        <taxon>Platyhelminthes</taxon>
        <taxon>Trematoda</taxon>
        <taxon>Digenea</taxon>
        <taxon>Opisthorchiida</taxon>
        <taxon>Opisthorchiata</taxon>
        <taxon>Opisthorchiidae</taxon>
        <taxon>Clonorchis</taxon>
    </lineage>
</organism>
<proteinExistence type="predicted"/>